<dbReference type="FunCoup" id="H2YL23">
    <property type="interactions" value="14"/>
</dbReference>
<dbReference type="GeneTree" id="ENSGT00940000172549"/>
<dbReference type="InterPro" id="IPR001849">
    <property type="entry name" value="PH_domain"/>
</dbReference>
<keyword evidence="5" id="KW-1185">Reference proteome</keyword>
<feature type="region of interest" description="Disordered" evidence="2">
    <location>
        <begin position="348"/>
        <end position="368"/>
    </location>
</feature>
<feature type="domain" description="PH" evidence="3">
    <location>
        <begin position="601"/>
        <end position="703"/>
    </location>
</feature>
<feature type="region of interest" description="Disordered" evidence="2">
    <location>
        <begin position="532"/>
        <end position="562"/>
    </location>
</feature>
<dbReference type="Ensembl" id="ENSCSAVT00000006102.1">
    <property type="protein sequence ID" value="ENSCSAVP00000006025.1"/>
    <property type="gene ID" value="ENSCSAVG00000003593.1"/>
</dbReference>
<dbReference type="PROSITE" id="PS50003">
    <property type="entry name" value="PH_DOMAIN"/>
    <property type="match status" value="1"/>
</dbReference>
<evidence type="ECO:0000313" key="5">
    <source>
        <dbReference type="Proteomes" id="UP000007875"/>
    </source>
</evidence>
<dbReference type="eggNOG" id="ENOG502QPZY">
    <property type="taxonomic scope" value="Eukaryota"/>
</dbReference>
<dbReference type="InParanoid" id="H2YL23"/>
<dbReference type="SUPFAM" id="SSF50729">
    <property type="entry name" value="PH domain-like"/>
    <property type="match status" value="1"/>
</dbReference>
<dbReference type="PANTHER" id="PTHR12156:SF5">
    <property type="entry name" value="FI18040P1"/>
    <property type="match status" value="1"/>
</dbReference>
<dbReference type="Proteomes" id="UP000007875">
    <property type="component" value="Unassembled WGS sequence"/>
</dbReference>
<feature type="region of interest" description="Disordered" evidence="2">
    <location>
        <begin position="448"/>
        <end position="478"/>
    </location>
</feature>
<dbReference type="FunFam" id="2.30.29.30:FF:000006">
    <property type="entry name" value="Pleckstrin homology like domain family B member 1"/>
    <property type="match status" value="1"/>
</dbReference>
<feature type="compositionally biased region" description="Basic and acidic residues" evidence="2">
    <location>
        <begin position="9"/>
        <end position="24"/>
    </location>
</feature>
<feature type="region of interest" description="Disordered" evidence="2">
    <location>
        <begin position="297"/>
        <end position="318"/>
    </location>
</feature>
<accession>H2YL23</accession>
<evidence type="ECO:0000259" key="3">
    <source>
        <dbReference type="PROSITE" id="PS50003"/>
    </source>
</evidence>
<reference evidence="4" key="2">
    <citation type="submission" date="2025-08" db="UniProtKB">
        <authorList>
            <consortium name="Ensembl"/>
        </authorList>
    </citation>
    <scope>IDENTIFICATION</scope>
</reference>
<dbReference type="SMART" id="SM00233">
    <property type="entry name" value="PH"/>
    <property type="match status" value="1"/>
</dbReference>
<feature type="region of interest" description="Disordered" evidence="2">
    <location>
        <begin position="389"/>
        <end position="419"/>
    </location>
</feature>
<dbReference type="InterPro" id="IPR052212">
    <property type="entry name" value="PH-like_domain"/>
</dbReference>
<dbReference type="PANTHER" id="PTHR12156">
    <property type="entry name" value="PLECKSTRIN HOMOLOGY-LIKE DOMAIN, FAMILY B, MEMBER 3"/>
    <property type="match status" value="1"/>
</dbReference>
<dbReference type="InterPro" id="IPR011993">
    <property type="entry name" value="PH-like_dom_sf"/>
</dbReference>
<sequence length="713" mass="81730">MCAEFMDTTMKKDKESEKLSKDENASPAAASKMPCNYRRLESFEGDIWKQPLPVMNAYSGPIDTSTDDLTQRTIRACEDADRTLQADDNIMFAKSVRKIPTADVAEIQRLREQGLSRIEAVQRKICELEVQLSESTSELDMERALIAGELSSEKTNLTADERSCDELKDQIISLEEEYIAHREKHQGIVDKEKRKLQQIQKKVSETRKQMDKCPESMRGSIEATLQKEQEELEQESRRFEDAEFNSLETMSRLDEEKEVMQRTLIRRKRKLEMQIDNRKGRVASLQQQLDDITAQQTQENQRLNNERDEAIGSLQGQREETTLLERKYYQLTGEFPPSVDTPVSLARSHRRMSSTTSSRSDVFKRQISSSSSKVDTTKIFNFSSSTDLLSNASKSRPLSGDKSMGYNEFDRSSPISTRNNDHLMALQQQIREGQTSLSPVTTSLLSSRQKLNSSASPIYQRLNSTNGQSRATSADKWKDTTSISSMDSLDTTLSTWSIQSPESHDIEKLLEMEQLIADATAEKKRLLAEVGQKLPPNTSPTTSPSHEEMSQVKLRSSNGDRRQARPMTRYLPVRGSDFNLRHHIESCGHNPSACRHLSINATSCRGYMTKMGGRIKTWRKRWFVFDRISKTLSYYSDKHEIKLKGMIYFHAMEDVFFDHLKGHKSPNPSLTFCVKCFDRIYYLVAPSCESMRIWMDTLVTGSEGYREYMKTFE</sequence>
<dbReference type="Pfam" id="PF00169">
    <property type="entry name" value="PH"/>
    <property type="match status" value="1"/>
</dbReference>
<keyword evidence="1" id="KW-0175">Coiled coil</keyword>
<feature type="compositionally biased region" description="Polar residues" evidence="2">
    <location>
        <begin position="448"/>
        <end position="472"/>
    </location>
</feature>
<evidence type="ECO:0000256" key="1">
    <source>
        <dbReference type="ARBA" id="ARBA00023054"/>
    </source>
</evidence>
<evidence type="ECO:0000313" key="4">
    <source>
        <dbReference type="Ensembl" id="ENSCSAVP00000006025.1"/>
    </source>
</evidence>
<name>H2YL23_CIOSA</name>
<dbReference type="HOGENOM" id="CLU_003180_1_0_1"/>
<dbReference type="Gene3D" id="2.30.29.30">
    <property type="entry name" value="Pleckstrin-homology domain (PH domain)/Phosphotyrosine-binding domain (PTB)"/>
    <property type="match status" value="1"/>
</dbReference>
<organism evidence="4 5">
    <name type="scientific">Ciona savignyi</name>
    <name type="common">Pacific transparent sea squirt</name>
    <dbReference type="NCBI Taxonomy" id="51511"/>
    <lineage>
        <taxon>Eukaryota</taxon>
        <taxon>Metazoa</taxon>
        <taxon>Chordata</taxon>
        <taxon>Tunicata</taxon>
        <taxon>Ascidiacea</taxon>
        <taxon>Phlebobranchia</taxon>
        <taxon>Cionidae</taxon>
        <taxon>Ciona</taxon>
    </lineage>
</organism>
<feature type="compositionally biased region" description="Low complexity" evidence="2">
    <location>
        <begin position="535"/>
        <end position="544"/>
    </location>
</feature>
<proteinExistence type="predicted"/>
<dbReference type="OMA" id="HNPSACR"/>
<reference evidence="5" key="1">
    <citation type="submission" date="2003-08" db="EMBL/GenBank/DDBJ databases">
        <authorList>
            <person name="Birren B."/>
            <person name="Nusbaum C."/>
            <person name="Abebe A."/>
            <person name="Abouelleil A."/>
            <person name="Adekoya E."/>
            <person name="Ait-zahra M."/>
            <person name="Allen N."/>
            <person name="Allen T."/>
            <person name="An P."/>
            <person name="Anderson M."/>
            <person name="Anderson S."/>
            <person name="Arachchi H."/>
            <person name="Armbruster J."/>
            <person name="Bachantsang P."/>
            <person name="Baldwin J."/>
            <person name="Barry A."/>
            <person name="Bayul T."/>
            <person name="Blitshsteyn B."/>
            <person name="Bloom T."/>
            <person name="Blye J."/>
            <person name="Boguslavskiy L."/>
            <person name="Borowsky M."/>
            <person name="Boukhgalter B."/>
            <person name="Brunache A."/>
            <person name="Butler J."/>
            <person name="Calixte N."/>
            <person name="Calvo S."/>
            <person name="Camarata J."/>
            <person name="Campo K."/>
            <person name="Chang J."/>
            <person name="Cheshatsang Y."/>
            <person name="Citroen M."/>
            <person name="Collymore A."/>
            <person name="Considine T."/>
            <person name="Cook A."/>
            <person name="Cooke P."/>
            <person name="Corum B."/>
            <person name="Cuomo C."/>
            <person name="David R."/>
            <person name="Dawoe T."/>
            <person name="Degray S."/>
            <person name="Dodge S."/>
            <person name="Dooley K."/>
            <person name="Dorje P."/>
            <person name="Dorjee K."/>
            <person name="Dorris L."/>
            <person name="Duffey N."/>
            <person name="Dupes A."/>
            <person name="Elkins T."/>
            <person name="Engels R."/>
            <person name="Erickson J."/>
            <person name="Farina A."/>
            <person name="Faro S."/>
            <person name="Ferreira P."/>
            <person name="Fischer H."/>
            <person name="Fitzgerald M."/>
            <person name="Foley K."/>
            <person name="Gage D."/>
            <person name="Galagan J."/>
            <person name="Gearin G."/>
            <person name="Gnerre S."/>
            <person name="Gnirke A."/>
            <person name="Goyette A."/>
            <person name="Graham J."/>
            <person name="Grandbois E."/>
            <person name="Gyaltsen K."/>
            <person name="Hafez N."/>
            <person name="Hagopian D."/>
            <person name="Hagos B."/>
            <person name="Hall J."/>
            <person name="Hatcher B."/>
            <person name="Heller A."/>
            <person name="Higgins H."/>
            <person name="Honan T."/>
            <person name="Horn A."/>
            <person name="Houde N."/>
            <person name="Hughes L."/>
            <person name="Hulme W."/>
            <person name="Husby E."/>
            <person name="Iliev I."/>
            <person name="Jaffe D."/>
            <person name="Jones C."/>
            <person name="Kamal M."/>
            <person name="Kamat A."/>
            <person name="Kamvysselis M."/>
            <person name="Karlsson E."/>
            <person name="Kells C."/>
            <person name="Kieu A."/>
            <person name="Kisner P."/>
            <person name="Kodira C."/>
            <person name="Kulbokas E."/>
            <person name="Labutti K."/>
            <person name="Lama D."/>
            <person name="Landers T."/>
            <person name="Leger J."/>
            <person name="Levine S."/>
            <person name="Lewis D."/>
            <person name="Lewis T."/>
            <person name="Lindblad-toh K."/>
            <person name="Liu X."/>
            <person name="Lokyitsang T."/>
            <person name="Lokyitsang Y."/>
            <person name="Lucien O."/>
            <person name="Lui A."/>
            <person name="Ma L.J."/>
            <person name="Mabbitt R."/>
            <person name="Macdonald J."/>
            <person name="Maclean C."/>
            <person name="Major J."/>
            <person name="Manning J."/>
            <person name="Marabella R."/>
            <person name="Maru K."/>
            <person name="Matthews C."/>
            <person name="Mauceli E."/>
            <person name="Mccarthy M."/>
            <person name="Mcdonough S."/>
            <person name="Mcghee T."/>
            <person name="Meldrim J."/>
            <person name="Meneus L."/>
            <person name="Mesirov J."/>
            <person name="Mihalev A."/>
            <person name="Mihova T."/>
            <person name="Mikkelsen T."/>
            <person name="Mlenga V."/>
            <person name="Moru K."/>
            <person name="Mozes J."/>
            <person name="Mulrain L."/>
            <person name="Munson G."/>
            <person name="Naylor J."/>
            <person name="Newes C."/>
            <person name="Nguyen C."/>
            <person name="Nguyen N."/>
            <person name="Nguyen T."/>
            <person name="Nicol R."/>
            <person name="Nielsen C."/>
            <person name="Nizzari M."/>
            <person name="Norbu C."/>
            <person name="Norbu N."/>
            <person name="O'donnell P."/>
            <person name="Okoawo O."/>
            <person name="O'leary S."/>
            <person name="Omotosho B."/>
            <person name="O'neill K."/>
            <person name="Osman S."/>
            <person name="Parker S."/>
            <person name="Perrin D."/>
            <person name="Phunkhang P."/>
            <person name="Piqani B."/>
            <person name="Purcell S."/>
            <person name="Rachupka T."/>
            <person name="Ramasamy U."/>
            <person name="Rameau R."/>
            <person name="Ray V."/>
            <person name="Raymond C."/>
            <person name="Retta R."/>
            <person name="Richardson S."/>
            <person name="Rise C."/>
            <person name="Rodriguez J."/>
            <person name="Rogers J."/>
            <person name="Rogov P."/>
            <person name="Rutman M."/>
            <person name="Schupbach R."/>
            <person name="Seaman C."/>
            <person name="Settipalli S."/>
            <person name="Sharpe T."/>
            <person name="Sheridan J."/>
            <person name="Sherpa N."/>
            <person name="Shi J."/>
            <person name="Smirnov S."/>
            <person name="Smith C."/>
            <person name="Sougnez C."/>
            <person name="Spencer B."/>
            <person name="Stalker J."/>
            <person name="Stange-thomann N."/>
            <person name="Stavropoulos S."/>
            <person name="Stetson K."/>
            <person name="Stone C."/>
            <person name="Stone S."/>
            <person name="Stubbs M."/>
            <person name="Talamas J."/>
            <person name="Tchuinga P."/>
            <person name="Tenzing P."/>
            <person name="Tesfaye S."/>
            <person name="Theodore J."/>
            <person name="Thoulutsang Y."/>
            <person name="Topham K."/>
            <person name="Towey S."/>
            <person name="Tsamla T."/>
            <person name="Tsomo N."/>
            <person name="Vallee D."/>
            <person name="Vassiliev H."/>
            <person name="Venkataraman V."/>
            <person name="Vinson J."/>
            <person name="Vo A."/>
            <person name="Wade C."/>
            <person name="Wang S."/>
            <person name="Wangchuk T."/>
            <person name="Wangdi T."/>
            <person name="Whittaker C."/>
            <person name="Wilkinson J."/>
            <person name="Wu Y."/>
            <person name="Wyman D."/>
            <person name="Yadav S."/>
            <person name="Yang S."/>
            <person name="Yang X."/>
            <person name="Yeager S."/>
            <person name="Yee E."/>
            <person name="Young G."/>
            <person name="Zainoun J."/>
            <person name="Zembeck L."/>
            <person name="Zimmer A."/>
            <person name="Zody M."/>
            <person name="Lander E."/>
        </authorList>
    </citation>
    <scope>NUCLEOTIDE SEQUENCE [LARGE SCALE GENOMIC DNA]</scope>
</reference>
<protein>
    <recommendedName>
        <fullName evidence="3">PH domain-containing protein</fullName>
    </recommendedName>
</protein>
<reference evidence="4" key="3">
    <citation type="submission" date="2025-09" db="UniProtKB">
        <authorList>
            <consortium name="Ensembl"/>
        </authorList>
    </citation>
    <scope>IDENTIFICATION</scope>
</reference>
<feature type="region of interest" description="Disordered" evidence="2">
    <location>
        <begin position="1"/>
        <end position="31"/>
    </location>
</feature>
<dbReference type="AlphaFoldDB" id="H2YL23"/>
<evidence type="ECO:0000256" key="2">
    <source>
        <dbReference type="SAM" id="MobiDB-lite"/>
    </source>
</evidence>